<accession>A0A9P6DVK3</accession>
<dbReference type="Proteomes" id="UP000886523">
    <property type="component" value="Unassembled WGS sequence"/>
</dbReference>
<dbReference type="EMBL" id="MU128996">
    <property type="protein sequence ID" value="KAF9511765.1"/>
    <property type="molecule type" value="Genomic_DNA"/>
</dbReference>
<gene>
    <name evidence="1" type="ORF">BS47DRAFT_1140085</name>
</gene>
<sequence>MERETRIPDETTPDLLAITPALAIWGLFHRRGNVFGRSLFRLIRLSRNQISSLVLRTTMTEVIHYRCNLLRPQGD</sequence>
<evidence type="ECO:0000313" key="1">
    <source>
        <dbReference type="EMBL" id="KAF9511765.1"/>
    </source>
</evidence>
<name>A0A9P6DVK3_9AGAM</name>
<keyword evidence="2" id="KW-1185">Reference proteome</keyword>
<proteinExistence type="predicted"/>
<organism evidence="1 2">
    <name type="scientific">Hydnum rufescens UP504</name>
    <dbReference type="NCBI Taxonomy" id="1448309"/>
    <lineage>
        <taxon>Eukaryota</taxon>
        <taxon>Fungi</taxon>
        <taxon>Dikarya</taxon>
        <taxon>Basidiomycota</taxon>
        <taxon>Agaricomycotina</taxon>
        <taxon>Agaricomycetes</taxon>
        <taxon>Cantharellales</taxon>
        <taxon>Hydnaceae</taxon>
        <taxon>Hydnum</taxon>
    </lineage>
</organism>
<evidence type="ECO:0000313" key="2">
    <source>
        <dbReference type="Proteomes" id="UP000886523"/>
    </source>
</evidence>
<protein>
    <submittedName>
        <fullName evidence="1">Uncharacterized protein</fullName>
    </submittedName>
</protein>
<dbReference type="AlphaFoldDB" id="A0A9P6DVK3"/>
<reference evidence="1" key="1">
    <citation type="journal article" date="2020" name="Nat. Commun.">
        <title>Large-scale genome sequencing of mycorrhizal fungi provides insights into the early evolution of symbiotic traits.</title>
        <authorList>
            <person name="Miyauchi S."/>
            <person name="Kiss E."/>
            <person name="Kuo A."/>
            <person name="Drula E."/>
            <person name="Kohler A."/>
            <person name="Sanchez-Garcia M."/>
            <person name="Morin E."/>
            <person name="Andreopoulos B."/>
            <person name="Barry K.W."/>
            <person name="Bonito G."/>
            <person name="Buee M."/>
            <person name="Carver A."/>
            <person name="Chen C."/>
            <person name="Cichocki N."/>
            <person name="Clum A."/>
            <person name="Culley D."/>
            <person name="Crous P.W."/>
            <person name="Fauchery L."/>
            <person name="Girlanda M."/>
            <person name="Hayes R.D."/>
            <person name="Keri Z."/>
            <person name="LaButti K."/>
            <person name="Lipzen A."/>
            <person name="Lombard V."/>
            <person name="Magnuson J."/>
            <person name="Maillard F."/>
            <person name="Murat C."/>
            <person name="Nolan M."/>
            <person name="Ohm R.A."/>
            <person name="Pangilinan J."/>
            <person name="Pereira M.F."/>
            <person name="Perotto S."/>
            <person name="Peter M."/>
            <person name="Pfister S."/>
            <person name="Riley R."/>
            <person name="Sitrit Y."/>
            <person name="Stielow J.B."/>
            <person name="Szollosi G."/>
            <person name="Zifcakova L."/>
            <person name="Stursova M."/>
            <person name="Spatafora J.W."/>
            <person name="Tedersoo L."/>
            <person name="Vaario L.M."/>
            <person name="Yamada A."/>
            <person name="Yan M."/>
            <person name="Wang P."/>
            <person name="Xu J."/>
            <person name="Bruns T."/>
            <person name="Baldrian P."/>
            <person name="Vilgalys R."/>
            <person name="Dunand C."/>
            <person name="Henrissat B."/>
            <person name="Grigoriev I.V."/>
            <person name="Hibbett D."/>
            <person name="Nagy L.G."/>
            <person name="Martin F.M."/>
        </authorList>
    </citation>
    <scope>NUCLEOTIDE SEQUENCE</scope>
    <source>
        <strain evidence="1">UP504</strain>
    </source>
</reference>
<comment type="caution">
    <text evidence="1">The sequence shown here is derived from an EMBL/GenBank/DDBJ whole genome shotgun (WGS) entry which is preliminary data.</text>
</comment>